<evidence type="ECO:0000313" key="2">
    <source>
        <dbReference type="WBParaSite" id="nRc.2.0.1.t13234-RA"/>
    </source>
</evidence>
<keyword evidence="1" id="KW-1185">Reference proteome</keyword>
<proteinExistence type="predicted"/>
<dbReference type="WBParaSite" id="nRc.2.0.1.t13234-RA">
    <property type="protein sequence ID" value="nRc.2.0.1.t13234-RA"/>
    <property type="gene ID" value="nRc.2.0.1.g13234"/>
</dbReference>
<evidence type="ECO:0000313" key="1">
    <source>
        <dbReference type="Proteomes" id="UP000887565"/>
    </source>
</evidence>
<name>A0A915IHF1_ROMCU</name>
<dbReference type="AlphaFoldDB" id="A0A915IHF1"/>
<dbReference type="Proteomes" id="UP000887565">
    <property type="component" value="Unplaced"/>
</dbReference>
<reference evidence="2" key="1">
    <citation type="submission" date="2022-11" db="UniProtKB">
        <authorList>
            <consortium name="WormBaseParasite"/>
        </authorList>
    </citation>
    <scope>IDENTIFICATION</scope>
</reference>
<protein>
    <submittedName>
        <fullName evidence="2">Uncharacterized protein</fullName>
    </submittedName>
</protein>
<organism evidence="1 2">
    <name type="scientific">Romanomermis culicivorax</name>
    <name type="common">Nematode worm</name>
    <dbReference type="NCBI Taxonomy" id="13658"/>
    <lineage>
        <taxon>Eukaryota</taxon>
        <taxon>Metazoa</taxon>
        <taxon>Ecdysozoa</taxon>
        <taxon>Nematoda</taxon>
        <taxon>Enoplea</taxon>
        <taxon>Dorylaimia</taxon>
        <taxon>Mermithida</taxon>
        <taxon>Mermithoidea</taxon>
        <taxon>Mermithidae</taxon>
        <taxon>Romanomermis</taxon>
    </lineage>
</organism>
<sequence length="92" mass="10623">MIIKQFYSKSLPVIQATKDKHKGQIVSLQDLVMFCENLEKELKIQDELFEQQLQKHHRLAINKTKLLEQKYMHKTENSAAVDLAAGQARSSV</sequence>
<accession>A0A915IHF1</accession>